<dbReference type="EMBL" id="JAATEP010000013">
    <property type="protein sequence ID" value="NJP91792.1"/>
    <property type="molecule type" value="Genomic_DNA"/>
</dbReference>
<reference evidence="1 2" key="1">
    <citation type="submission" date="2020-03" db="EMBL/GenBank/DDBJ databases">
        <title>WGS of actinomycetes isolated from Thailand.</title>
        <authorList>
            <person name="Thawai C."/>
        </authorList>
    </citation>
    <scope>NUCLEOTIDE SEQUENCE [LARGE SCALE GENOMIC DNA]</scope>
    <source>
        <strain evidence="1 2">FMUSA5-5</strain>
    </source>
</reference>
<gene>
    <name evidence="1" type="ORF">HCN51_20405</name>
</gene>
<proteinExistence type="predicted"/>
<organism evidence="1 2">
    <name type="scientific">Nonomuraea composti</name>
    <dbReference type="NCBI Taxonomy" id="2720023"/>
    <lineage>
        <taxon>Bacteria</taxon>
        <taxon>Bacillati</taxon>
        <taxon>Actinomycetota</taxon>
        <taxon>Actinomycetes</taxon>
        <taxon>Streptosporangiales</taxon>
        <taxon>Streptosporangiaceae</taxon>
        <taxon>Nonomuraea</taxon>
    </lineage>
</organism>
<evidence type="ECO:0000313" key="1">
    <source>
        <dbReference type="EMBL" id="NJP91792.1"/>
    </source>
</evidence>
<evidence type="ECO:0000313" key="2">
    <source>
        <dbReference type="Proteomes" id="UP000696294"/>
    </source>
</evidence>
<keyword evidence="2" id="KW-1185">Reference proteome</keyword>
<dbReference type="RefSeq" id="WP_168011112.1">
    <property type="nucleotide sequence ID" value="NZ_JAATEP010000013.1"/>
</dbReference>
<dbReference type="Proteomes" id="UP000696294">
    <property type="component" value="Unassembled WGS sequence"/>
</dbReference>
<sequence>MRVPRALGQPLDLGPLLWLGAVTAALLRTPRAQRQGYGDLVAGILLSADVSNSLGGGAIAALTTHRAPAVVVTMVTVSVSAGIADARG</sequence>
<accession>A0ABX1B5L1</accession>
<comment type="caution">
    <text evidence="1">The sequence shown here is derived from an EMBL/GenBank/DDBJ whole genome shotgun (WGS) entry which is preliminary data.</text>
</comment>
<protein>
    <submittedName>
        <fullName evidence="1">Uncharacterized protein</fullName>
    </submittedName>
</protein>
<name>A0ABX1B5L1_9ACTN</name>